<feature type="region of interest" description="Disordered" evidence="2">
    <location>
        <begin position="91"/>
        <end position="111"/>
    </location>
</feature>
<name>A0A6A6URP7_9PEZI</name>
<feature type="compositionally biased region" description="Low complexity" evidence="2">
    <location>
        <begin position="166"/>
        <end position="190"/>
    </location>
</feature>
<feature type="compositionally biased region" description="Polar residues" evidence="2">
    <location>
        <begin position="280"/>
        <end position="289"/>
    </location>
</feature>
<reference evidence="3" key="1">
    <citation type="journal article" date="2020" name="Stud. Mycol.">
        <title>101 Dothideomycetes genomes: a test case for predicting lifestyles and emergence of pathogens.</title>
        <authorList>
            <person name="Haridas S."/>
            <person name="Albert R."/>
            <person name="Binder M."/>
            <person name="Bloem J."/>
            <person name="Labutti K."/>
            <person name="Salamov A."/>
            <person name="Andreopoulos B."/>
            <person name="Baker S."/>
            <person name="Barry K."/>
            <person name="Bills G."/>
            <person name="Bluhm B."/>
            <person name="Cannon C."/>
            <person name="Castanera R."/>
            <person name="Culley D."/>
            <person name="Daum C."/>
            <person name="Ezra D."/>
            <person name="Gonzalez J."/>
            <person name="Henrissat B."/>
            <person name="Kuo A."/>
            <person name="Liang C."/>
            <person name="Lipzen A."/>
            <person name="Lutzoni F."/>
            <person name="Magnuson J."/>
            <person name="Mondo S."/>
            <person name="Nolan M."/>
            <person name="Ohm R."/>
            <person name="Pangilinan J."/>
            <person name="Park H.-J."/>
            <person name="Ramirez L."/>
            <person name="Alfaro M."/>
            <person name="Sun H."/>
            <person name="Tritt A."/>
            <person name="Yoshinaga Y."/>
            <person name="Zwiers L.-H."/>
            <person name="Turgeon B."/>
            <person name="Goodwin S."/>
            <person name="Spatafora J."/>
            <person name="Crous P."/>
            <person name="Grigoriev I."/>
        </authorList>
    </citation>
    <scope>NUCLEOTIDE SEQUENCE</scope>
    <source>
        <strain evidence="3">CBS 115976</strain>
    </source>
</reference>
<keyword evidence="4" id="KW-1185">Reference proteome</keyword>
<feature type="region of interest" description="Disordered" evidence="2">
    <location>
        <begin position="1"/>
        <end position="59"/>
    </location>
</feature>
<proteinExistence type="predicted"/>
<feature type="coiled-coil region" evidence="1">
    <location>
        <begin position="441"/>
        <end position="531"/>
    </location>
</feature>
<dbReference type="OrthoDB" id="5367584at2759"/>
<sequence>MLSPLSPGALNSKSPSPFSPADVDESIFDLSPRKMTPGRINTESTTAEEDAIHWDDEDTSSPFVTELALHEQNNSSPLYQMSSPAKMDIDLELDIPSSPSPRKTSKDSKSTLSVDIFEDDTASMPAPPSVIKSRALSPVKGMCSPTKMSSPTKQLVADCEIAVAQSSSMSSHRSSRSRSSIRSSRSSRNSTIHSTQSHESLHAETIHKTQTLQTTHETEAEEDLLIDQTDMTFMTAAPEQDREGDVDDTCFSTFSEVPNMDMTNFAQLGNRSPTKTMNSFNQTPRPNFQSARATPSTARTAITTTSTPRANTQSGGENDTTNLLLDFTEQFQAISNFTHRLRTASRQSMSPIKSGSQEPQLLSYLHSQRSPRKNPATPSSKQNLMSLLDFELPPAPTPRSLPSITIREMEQMKSGFASQISALTATLAGREAEVGALKRAVGDAERRVGEAVEEVREERQRRENLGREKDEWVRRGREFEEVLKRVKKEVLEGETERENVLKRAEEAEERVHDLERKVAEADERAARAERERVDASVFVSPSEVKEGVEMVTLVECQRRIDERVTSLSQELHAIYKKKHVTKVAGLKKGFEAKTKEKCAELVVKVEELERLCEELQAKLDGTLSGVIPAVLGGSGLDAEEREAELKKMEEQKAVIERQKAELAGREEELKTQRSEFDTVMAELEKERIEKGELVAAVDEMLTLQADMSVLNVGSEPAQSSAMEDILKKSVGMGIAPPRPTGLARPGFGFGNPRIGAPSGLAKPTAGKSKILSNIERMGGAGRSD</sequence>
<dbReference type="EMBL" id="MU004231">
    <property type="protein sequence ID" value="KAF2673594.1"/>
    <property type="molecule type" value="Genomic_DNA"/>
</dbReference>
<accession>A0A6A6URP7</accession>
<evidence type="ECO:0000256" key="1">
    <source>
        <dbReference type="SAM" id="Coils"/>
    </source>
</evidence>
<feature type="region of interest" description="Disordered" evidence="2">
    <location>
        <begin position="280"/>
        <end position="299"/>
    </location>
</feature>
<dbReference type="AlphaFoldDB" id="A0A6A6URP7"/>
<feature type="coiled-coil region" evidence="1">
    <location>
        <begin position="591"/>
        <end position="686"/>
    </location>
</feature>
<evidence type="ECO:0000313" key="4">
    <source>
        <dbReference type="Proteomes" id="UP000799302"/>
    </source>
</evidence>
<feature type="region of interest" description="Disordered" evidence="2">
    <location>
        <begin position="736"/>
        <end position="765"/>
    </location>
</feature>
<dbReference type="Pfam" id="PF12709">
    <property type="entry name" value="Fungal_TACC"/>
    <property type="match status" value="1"/>
</dbReference>
<feature type="compositionally biased region" description="Low complexity" evidence="2">
    <location>
        <begin position="290"/>
        <end position="299"/>
    </location>
</feature>
<dbReference type="Proteomes" id="UP000799302">
    <property type="component" value="Unassembled WGS sequence"/>
</dbReference>
<evidence type="ECO:0000313" key="3">
    <source>
        <dbReference type="EMBL" id="KAF2673594.1"/>
    </source>
</evidence>
<keyword evidence="1" id="KW-0175">Coiled coil</keyword>
<organism evidence="3 4">
    <name type="scientific">Microthyrium microscopicum</name>
    <dbReference type="NCBI Taxonomy" id="703497"/>
    <lineage>
        <taxon>Eukaryota</taxon>
        <taxon>Fungi</taxon>
        <taxon>Dikarya</taxon>
        <taxon>Ascomycota</taxon>
        <taxon>Pezizomycotina</taxon>
        <taxon>Dothideomycetes</taxon>
        <taxon>Dothideomycetes incertae sedis</taxon>
        <taxon>Microthyriales</taxon>
        <taxon>Microthyriaceae</taxon>
        <taxon>Microthyrium</taxon>
    </lineage>
</organism>
<dbReference type="InterPro" id="IPR024312">
    <property type="entry name" value="TACC_fungi"/>
</dbReference>
<evidence type="ECO:0000256" key="2">
    <source>
        <dbReference type="SAM" id="MobiDB-lite"/>
    </source>
</evidence>
<feature type="region of interest" description="Disordered" evidence="2">
    <location>
        <begin position="165"/>
        <end position="227"/>
    </location>
</feature>
<protein>
    <submittedName>
        <fullName evidence="3">Uncharacterized protein</fullName>
    </submittedName>
</protein>
<gene>
    <name evidence="3" type="ORF">BT63DRAFT_476090</name>
</gene>